<feature type="transmembrane region" description="Helical" evidence="1">
    <location>
        <begin position="72"/>
        <end position="95"/>
    </location>
</feature>
<organism evidence="2">
    <name type="scientific">Chromera velia CCMP2878</name>
    <dbReference type="NCBI Taxonomy" id="1169474"/>
    <lineage>
        <taxon>Eukaryota</taxon>
        <taxon>Sar</taxon>
        <taxon>Alveolata</taxon>
        <taxon>Colpodellida</taxon>
        <taxon>Chromeraceae</taxon>
        <taxon>Chromera</taxon>
    </lineage>
</organism>
<keyword evidence="1" id="KW-1133">Transmembrane helix</keyword>
<keyword evidence="1" id="KW-0812">Transmembrane</keyword>
<evidence type="ECO:0000256" key="1">
    <source>
        <dbReference type="SAM" id="Phobius"/>
    </source>
</evidence>
<proteinExistence type="predicted"/>
<dbReference type="EMBL" id="CDMZ01000732">
    <property type="protein sequence ID" value="CEM20378.1"/>
    <property type="molecule type" value="Genomic_DNA"/>
</dbReference>
<evidence type="ECO:0008006" key="3">
    <source>
        <dbReference type="Google" id="ProtNLM"/>
    </source>
</evidence>
<name>A0A0G4FYS9_9ALVE</name>
<dbReference type="Pfam" id="PF14108">
    <property type="entry name" value="ABA4-like"/>
    <property type="match status" value="1"/>
</dbReference>
<dbReference type="VEuPathDB" id="CryptoDB:Cvel_19357"/>
<evidence type="ECO:0000313" key="2">
    <source>
        <dbReference type="EMBL" id="CEM20378.1"/>
    </source>
</evidence>
<feature type="transmembrane region" description="Helical" evidence="1">
    <location>
        <begin position="39"/>
        <end position="60"/>
    </location>
</feature>
<feature type="transmembrane region" description="Helical" evidence="1">
    <location>
        <begin position="115"/>
        <end position="137"/>
    </location>
</feature>
<accession>A0A0G4FYS9</accession>
<dbReference type="AlphaFoldDB" id="A0A0G4FYS9"/>
<reference evidence="2" key="1">
    <citation type="submission" date="2014-11" db="EMBL/GenBank/DDBJ databases">
        <authorList>
            <person name="Otto D Thomas"/>
            <person name="Naeem Raeece"/>
        </authorList>
    </citation>
    <scope>NUCLEOTIDE SEQUENCE</scope>
</reference>
<gene>
    <name evidence="2" type="ORF">Cvel_19357</name>
</gene>
<protein>
    <recommendedName>
        <fullName evidence="3">DUF4281 domain-containing protein</fullName>
    </recommendedName>
</protein>
<sequence>MVATLGFMDDEELFQVNNVVMIGHALCMFLPSWKYTKPIVLALALGYSVLYTALAAATLLSSPPEGASFATLSGVAALFSDKAVVFAGWVHYIAFDLMVNLHVVTDAQQAGINHWFIFWTCPIVLMLGPMGLLTYYLMKFLLLGLGCGSSSDKKKTKSDASKKK</sequence>
<keyword evidence="1" id="KW-0472">Membrane</keyword>
<dbReference type="InterPro" id="IPR025461">
    <property type="entry name" value="ABA4-like"/>
</dbReference>